<comment type="caution">
    <text evidence="2">The sequence shown here is derived from an EMBL/GenBank/DDBJ whole genome shotgun (WGS) entry which is preliminary data.</text>
</comment>
<sequence>MLVVQVEDTCLSKVHRRRYSRNASRSKPIANWKKLPMLWERVSNRSKGKSKSLMRTSPRASVNLWQKNNPRRSSRVASKGDLVEPATPTVKTVKRRQIGCGC</sequence>
<name>A0AAE0CVU6_9ROSI</name>
<dbReference type="EMBL" id="JANJYI010000001">
    <property type="protein sequence ID" value="KAK2665351.1"/>
    <property type="molecule type" value="Genomic_DNA"/>
</dbReference>
<protein>
    <submittedName>
        <fullName evidence="2">Uncharacterized protein</fullName>
    </submittedName>
</protein>
<evidence type="ECO:0000256" key="1">
    <source>
        <dbReference type="SAM" id="MobiDB-lite"/>
    </source>
</evidence>
<reference evidence="2" key="1">
    <citation type="journal article" date="2023" name="Plant J.">
        <title>Genome sequences and population genomics provide insights into the demographic history, inbreeding, and mutation load of two 'living fossil' tree species of Dipteronia.</title>
        <authorList>
            <person name="Feng Y."/>
            <person name="Comes H.P."/>
            <person name="Chen J."/>
            <person name="Zhu S."/>
            <person name="Lu R."/>
            <person name="Zhang X."/>
            <person name="Li P."/>
            <person name="Qiu J."/>
            <person name="Olsen K.M."/>
            <person name="Qiu Y."/>
        </authorList>
    </citation>
    <scope>NUCLEOTIDE SEQUENCE</scope>
    <source>
        <strain evidence="2">KIB01</strain>
    </source>
</reference>
<gene>
    <name evidence="2" type="ORF">Ddye_003925</name>
</gene>
<keyword evidence="3" id="KW-1185">Reference proteome</keyword>
<evidence type="ECO:0000313" key="3">
    <source>
        <dbReference type="Proteomes" id="UP001280121"/>
    </source>
</evidence>
<feature type="compositionally biased region" description="Polar residues" evidence="1">
    <location>
        <begin position="53"/>
        <end position="68"/>
    </location>
</feature>
<accession>A0AAE0CVU6</accession>
<feature type="region of interest" description="Disordered" evidence="1">
    <location>
        <begin position="43"/>
        <end position="87"/>
    </location>
</feature>
<dbReference type="AlphaFoldDB" id="A0AAE0CVU6"/>
<proteinExistence type="predicted"/>
<dbReference type="Proteomes" id="UP001280121">
    <property type="component" value="Unassembled WGS sequence"/>
</dbReference>
<organism evidence="2 3">
    <name type="scientific">Dipteronia dyeriana</name>
    <dbReference type="NCBI Taxonomy" id="168575"/>
    <lineage>
        <taxon>Eukaryota</taxon>
        <taxon>Viridiplantae</taxon>
        <taxon>Streptophyta</taxon>
        <taxon>Embryophyta</taxon>
        <taxon>Tracheophyta</taxon>
        <taxon>Spermatophyta</taxon>
        <taxon>Magnoliopsida</taxon>
        <taxon>eudicotyledons</taxon>
        <taxon>Gunneridae</taxon>
        <taxon>Pentapetalae</taxon>
        <taxon>rosids</taxon>
        <taxon>malvids</taxon>
        <taxon>Sapindales</taxon>
        <taxon>Sapindaceae</taxon>
        <taxon>Hippocastanoideae</taxon>
        <taxon>Acereae</taxon>
        <taxon>Dipteronia</taxon>
    </lineage>
</organism>
<evidence type="ECO:0000313" key="2">
    <source>
        <dbReference type="EMBL" id="KAK2665351.1"/>
    </source>
</evidence>